<feature type="region of interest" description="Disordered" evidence="6">
    <location>
        <begin position="31"/>
        <end position="72"/>
    </location>
</feature>
<evidence type="ECO:0000256" key="1">
    <source>
        <dbReference type="ARBA" id="ARBA00004651"/>
    </source>
</evidence>
<evidence type="ECO:0000256" key="3">
    <source>
        <dbReference type="ARBA" id="ARBA00022692"/>
    </source>
</evidence>
<comment type="subcellular location">
    <subcellularLocation>
        <location evidence="1">Cell membrane</location>
        <topology evidence="1">Multi-pass membrane protein</topology>
    </subcellularLocation>
</comment>
<dbReference type="PANTHER" id="PTHR35007:SF3">
    <property type="entry name" value="POSSIBLE CONSERVED ALANINE RICH MEMBRANE PROTEIN"/>
    <property type="match status" value="1"/>
</dbReference>
<sequence>MTARTLVPAVLAGLALLLALVGVPARRSPRQRLSALTPARQPARTGSQTASRVASRTGTGSHSGTTAGFGPAGNGPGWAGPIDLVRIGAGLGGLAAGVLLGGWPGLLLGVLTAVSLDRLLRRLEPAAARRRRLRESADLPLAADLLAAALRAGAPVDGAVCAVAEALAGPLGERLTEVGRTLRLGGTPEEAWARLGPVPGAERLTTAAVRSSASGAALAGALTRLADDLRADRATGAEAAARRAGVLIVLPLGLCFLPAFILAGLVPVIVAVLGDVL</sequence>
<name>A0ABQ4E862_9ACTN</name>
<dbReference type="RefSeq" id="WP_203869303.1">
    <property type="nucleotide sequence ID" value="NZ_BONW01000030.1"/>
</dbReference>
<feature type="transmembrane region" description="Helical" evidence="7">
    <location>
        <begin position="246"/>
        <end position="273"/>
    </location>
</feature>
<feature type="compositionally biased region" description="Low complexity" evidence="6">
    <location>
        <begin position="55"/>
        <end position="69"/>
    </location>
</feature>
<proteinExistence type="predicted"/>
<evidence type="ECO:0000256" key="7">
    <source>
        <dbReference type="SAM" id="Phobius"/>
    </source>
</evidence>
<dbReference type="Proteomes" id="UP000646749">
    <property type="component" value="Unassembled WGS sequence"/>
</dbReference>
<feature type="transmembrane region" description="Helical" evidence="7">
    <location>
        <begin position="87"/>
        <end position="114"/>
    </location>
</feature>
<comment type="caution">
    <text evidence="9">The sequence shown here is derived from an EMBL/GenBank/DDBJ whole genome shotgun (WGS) entry which is preliminary data.</text>
</comment>
<evidence type="ECO:0000256" key="2">
    <source>
        <dbReference type="ARBA" id="ARBA00022475"/>
    </source>
</evidence>
<feature type="domain" description="Type II secretion system protein GspF" evidence="8">
    <location>
        <begin position="143"/>
        <end position="263"/>
    </location>
</feature>
<dbReference type="EMBL" id="BONW01000030">
    <property type="protein sequence ID" value="GIG90909.1"/>
    <property type="molecule type" value="Genomic_DNA"/>
</dbReference>
<dbReference type="InterPro" id="IPR042094">
    <property type="entry name" value="T2SS_GspF_sf"/>
</dbReference>
<organism evidence="9 10">
    <name type="scientific">Plantactinospora endophytica</name>
    <dbReference type="NCBI Taxonomy" id="673535"/>
    <lineage>
        <taxon>Bacteria</taxon>
        <taxon>Bacillati</taxon>
        <taxon>Actinomycetota</taxon>
        <taxon>Actinomycetes</taxon>
        <taxon>Micromonosporales</taxon>
        <taxon>Micromonosporaceae</taxon>
        <taxon>Plantactinospora</taxon>
    </lineage>
</organism>
<keyword evidence="2" id="KW-1003">Cell membrane</keyword>
<evidence type="ECO:0000259" key="8">
    <source>
        <dbReference type="Pfam" id="PF00482"/>
    </source>
</evidence>
<gene>
    <name evidence="9" type="ORF">Pen02_58450</name>
</gene>
<evidence type="ECO:0000256" key="6">
    <source>
        <dbReference type="SAM" id="MobiDB-lite"/>
    </source>
</evidence>
<protein>
    <recommendedName>
        <fullName evidence="8">Type II secretion system protein GspF domain-containing protein</fullName>
    </recommendedName>
</protein>
<dbReference type="Gene3D" id="1.20.81.30">
    <property type="entry name" value="Type II secretion system (T2SS), domain F"/>
    <property type="match status" value="1"/>
</dbReference>
<dbReference type="PANTHER" id="PTHR35007">
    <property type="entry name" value="INTEGRAL MEMBRANE PROTEIN-RELATED"/>
    <property type="match status" value="1"/>
</dbReference>
<evidence type="ECO:0000313" key="9">
    <source>
        <dbReference type="EMBL" id="GIG90909.1"/>
    </source>
</evidence>
<keyword evidence="5 7" id="KW-0472">Membrane</keyword>
<keyword evidence="3 7" id="KW-0812">Transmembrane</keyword>
<keyword evidence="10" id="KW-1185">Reference proteome</keyword>
<evidence type="ECO:0000256" key="5">
    <source>
        <dbReference type="ARBA" id="ARBA00023136"/>
    </source>
</evidence>
<dbReference type="Pfam" id="PF00482">
    <property type="entry name" value="T2SSF"/>
    <property type="match status" value="1"/>
</dbReference>
<keyword evidence="4 7" id="KW-1133">Transmembrane helix</keyword>
<feature type="compositionally biased region" description="Polar residues" evidence="6">
    <location>
        <begin position="44"/>
        <end position="54"/>
    </location>
</feature>
<accession>A0ABQ4E862</accession>
<reference evidence="9 10" key="1">
    <citation type="submission" date="2021-01" db="EMBL/GenBank/DDBJ databases">
        <title>Whole genome shotgun sequence of Plantactinospora endophytica NBRC 110450.</title>
        <authorList>
            <person name="Komaki H."/>
            <person name="Tamura T."/>
        </authorList>
    </citation>
    <scope>NUCLEOTIDE SEQUENCE [LARGE SCALE GENOMIC DNA]</scope>
    <source>
        <strain evidence="9 10">NBRC 110450</strain>
    </source>
</reference>
<dbReference type="InterPro" id="IPR018076">
    <property type="entry name" value="T2SS_GspF_dom"/>
</dbReference>
<evidence type="ECO:0000256" key="4">
    <source>
        <dbReference type="ARBA" id="ARBA00022989"/>
    </source>
</evidence>
<evidence type="ECO:0000313" key="10">
    <source>
        <dbReference type="Proteomes" id="UP000646749"/>
    </source>
</evidence>